<protein>
    <submittedName>
        <fullName evidence="2">Uncharacterized protein</fullName>
    </submittedName>
</protein>
<evidence type="ECO:0000313" key="2">
    <source>
        <dbReference type="EMBL" id="TKK69250.1"/>
    </source>
</evidence>
<dbReference type="EMBL" id="SZQL01000005">
    <property type="protein sequence ID" value="TKK69250.1"/>
    <property type="molecule type" value="Genomic_DNA"/>
</dbReference>
<sequence length="92" mass="10524">MENRAKMEAMDKMLRELEDLKNSQTSVLKKIAQIEADNMNANVALLNEELPEVHEHADTTVVTVTQLIEKLQTHRDEFVAKYNLNAVEEETA</sequence>
<evidence type="ECO:0000313" key="3">
    <source>
        <dbReference type="Proteomes" id="UP000305848"/>
    </source>
</evidence>
<reference evidence="2 3" key="1">
    <citation type="submission" date="2019-05" db="EMBL/GenBank/DDBJ databases">
        <title>Panacibacter sp. strain 17mud1-8 Genome sequencing and assembly.</title>
        <authorList>
            <person name="Chhetri G."/>
        </authorList>
    </citation>
    <scope>NUCLEOTIDE SEQUENCE [LARGE SCALE GENOMIC DNA]</scope>
    <source>
        <strain evidence="2 3">17mud1-8</strain>
    </source>
</reference>
<dbReference type="AlphaFoldDB" id="A0A4U3L2V5"/>
<keyword evidence="3" id="KW-1185">Reference proteome</keyword>
<keyword evidence="1" id="KW-0175">Coiled coil</keyword>
<evidence type="ECO:0000256" key="1">
    <source>
        <dbReference type="SAM" id="Coils"/>
    </source>
</evidence>
<proteinExistence type="predicted"/>
<dbReference type="Proteomes" id="UP000305848">
    <property type="component" value="Unassembled WGS sequence"/>
</dbReference>
<gene>
    <name evidence="2" type="ORF">FC093_07995</name>
</gene>
<comment type="caution">
    <text evidence="2">The sequence shown here is derived from an EMBL/GenBank/DDBJ whole genome shotgun (WGS) entry which is preliminary data.</text>
</comment>
<accession>A0A4U3L2V5</accession>
<feature type="coiled-coil region" evidence="1">
    <location>
        <begin position="3"/>
        <end position="49"/>
    </location>
</feature>
<dbReference type="RefSeq" id="WP_137261245.1">
    <property type="nucleotide sequence ID" value="NZ_SZQL01000005.1"/>
</dbReference>
<name>A0A4U3L2V5_9BACT</name>
<dbReference type="OrthoDB" id="675448at2"/>
<organism evidence="2 3">
    <name type="scientific">Ilyomonas limi</name>
    <dbReference type="NCBI Taxonomy" id="2575867"/>
    <lineage>
        <taxon>Bacteria</taxon>
        <taxon>Pseudomonadati</taxon>
        <taxon>Bacteroidota</taxon>
        <taxon>Chitinophagia</taxon>
        <taxon>Chitinophagales</taxon>
        <taxon>Chitinophagaceae</taxon>
        <taxon>Ilyomonas</taxon>
    </lineage>
</organism>